<dbReference type="EMBL" id="KF057039">
    <property type="protein sequence ID" value="AHC06064.1"/>
    <property type="molecule type" value="Genomic_RNA"/>
</dbReference>
<protein>
    <submittedName>
        <fullName evidence="1">Putative major core capsid protein</fullName>
    </submittedName>
</protein>
<feature type="non-terminal residue" evidence="1">
    <location>
        <position position="1"/>
    </location>
</feature>
<sequence length="87" mass="10168">KVRDRSFERLMRQVQDQCSNFKINPSVNKDVQYGDDTKKFSCYNPCVRIFDGGVALPIDPNDSYFNHSITQLDLIPPGFFERFRAFL</sequence>
<proteinExistence type="predicted"/>
<accession>A0A059SV83</accession>
<evidence type="ECO:0000313" key="1">
    <source>
        <dbReference type="EMBL" id="AHC06064.1"/>
    </source>
</evidence>
<organism evidence="1">
    <name type="scientific">Cassava frogskin associated virus</name>
    <dbReference type="NCBI Taxonomy" id="1427169"/>
    <lineage>
        <taxon>Viruses</taxon>
    </lineage>
</organism>
<reference evidence="1" key="1">
    <citation type="submission" date="2013-05" db="EMBL/GenBank/DDBJ databases">
        <title>Evidence of mixed reovirus infections associated to Cassava Frogskin Disease (CFSD) in Colombia.</title>
        <authorList>
            <person name="Cuervo M."/>
            <person name="Lozano I."/>
            <person name="Olaya C."/>
            <person name="Carvajal-Yepes M."/>
            <person name="Castano M."/>
            <person name="Cuellar W.J."/>
        </authorList>
    </citation>
    <scope>NUCLEOTIDE SEQUENCE</scope>
    <source>
        <strain evidence="1">AMZ16_II</strain>
    </source>
</reference>
<name>A0A059SV83_9VIRU</name>
<feature type="non-terminal residue" evidence="1">
    <location>
        <position position="87"/>
    </location>
</feature>